<organism evidence="1">
    <name type="scientific">Nymphaea colorata</name>
    <name type="common">pocket water lily</name>
    <dbReference type="NCBI Taxonomy" id="210225"/>
    <lineage>
        <taxon>Eukaryota</taxon>
        <taxon>Viridiplantae</taxon>
        <taxon>Streptophyta</taxon>
        <taxon>Embryophyta</taxon>
        <taxon>Tracheophyta</taxon>
        <taxon>Spermatophyta</taxon>
        <taxon>Magnoliopsida</taxon>
        <taxon>Nymphaeales</taxon>
        <taxon>Nymphaeaceae</taxon>
        <taxon>Nymphaea</taxon>
    </lineage>
</organism>
<dbReference type="AlphaFoldDB" id="A0A5K1BV70"/>
<dbReference type="PANTHER" id="PTHR33915">
    <property type="entry name" value="OSJNBA0033G05.11 PROTEIN"/>
    <property type="match status" value="1"/>
</dbReference>
<dbReference type="EMBL" id="LR721781">
    <property type="protein sequence ID" value="VVW18525.1"/>
    <property type="molecule type" value="Genomic_DNA"/>
</dbReference>
<protein>
    <recommendedName>
        <fullName evidence="2">SAM domain-containing protein</fullName>
    </recommendedName>
</protein>
<dbReference type="CDD" id="cd09487">
    <property type="entry name" value="SAM_superfamily"/>
    <property type="match status" value="1"/>
</dbReference>
<dbReference type="SUPFAM" id="SSF47769">
    <property type="entry name" value="SAM/Pointed domain"/>
    <property type="match status" value="1"/>
</dbReference>
<dbReference type="PANTHER" id="PTHR33915:SF1">
    <property type="entry name" value="OS04G0644100 PROTEIN"/>
    <property type="match status" value="1"/>
</dbReference>
<name>A0A5K1BV70_9MAGN</name>
<dbReference type="Gene3D" id="1.10.150.50">
    <property type="entry name" value="Transcription Factor, Ets-1"/>
    <property type="match status" value="1"/>
</dbReference>
<sequence length="186" mass="20901">MDWFSWLSKTSLDPTLVYEYGLALAYNELEEEDVIYFTHDFLKSIGISVAKHRLEILKLARREHGRRPQLLSRLLAAIKKTKRHFIEYFHGFLKSQPPTLALVPDPMSMSGKVRKKNRKLAGVKPPAALLIGGGSGGNRLNAMDFDPATSLVLSKPMGDQGLTDPNLQDPNIDPGWALMFRDLKLT</sequence>
<evidence type="ECO:0008006" key="2">
    <source>
        <dbReference type="Google" id="ProtNLM"/>
    </source>
</evidence>
<reference evidence="1" key="1">
    <citation type="submission" date="2019-09" db="EMBL/GenBank/DDBJ databases">
        <authorList>
            <person name="Zhang L."/>
        </authorList>
    </citation>
    <scope>NUCLEOTIDE SEQUENCE</scope>
</reference>
<evidence type="ECO:0000313" key="1">
    <source>
        <dbReference type="EMBL" id="VVW18525.1"/>
    </source>
</evidence>
<proteinExistence type="predicted"/>
<dbReference type="Gramene" id="NC3G0224710.1">
    <property type="protein sequence ID" value="NC3G0224710.1:cds"/>
    <property type="gene ID" value="NC3G0224710"/>
</dbReference>
<dbReference type="InterPro" id="IPR013761">
    <property type="entry name" value="SAM/pointed_sf"/>
</dbReference>
<dbReference type="OrthoDB" id="1887912at2759"/>
<gene>
    <name evidence="1" type="ORF">NYM_LOCUS15776</name>
</gene>
<accession>A0A5K1BV70</accession>